<evidence type="ECO:0000256" key="2">
    <source>
        <dbReference type="SAM" id="MobiDB-lite"/>
    </source>
</evidence>
<name>A0A1E3NKK0_9ASCO</name>
<dbReference type="GeneID" id="30180963"/>
<feature type="compositionally biased region" description="Polar residues" evidence="2">
    <location>
        <begin position="1035"/>
        <end position="1045"/>
    </location>
</feature>
<reference evidence="4 5" key="1">
    <citation type="journal article" date="2016" name="Proc. Natl. Acad. Sci. U.S.A.">
        <title>Comparative genomics of biotechnologically important yeasts.</title>
        <authorList>
            <person name="Riley R."/>
            <person name="Haridas S."/>
            <person name="Wolfe K.H."/>
            <person name="Lopes M.R."/>
            <person name="Hittinger C.T."/>
            <person name="Goeker M."/>
            <person name="Salamov A.A."/>
            <person name="Wisecaver J.H."/>
            <person name="Long T.M."/>
            <person name="Calvey C.H."/>
            <person name="Aerts A.L."/>
            <person name="Barry K.W."/>
            <person name="Choi C."/>
            <person name="Clum A."/>
            <person name="Coughlan A.Y."/>
            <person name="Deshpande S."/>
            <person name="Douglass A.P."/>
            <person name="Hanson S.J."/>
            <person name="Klenk H.-P."/>
            <person name="LaButti K.M."/>
            <person name="Lapidus A."/>
            <person name="Lindquist E.A."/>
            <person name="Lipzen A.M."/>
            <person name="Meier-Kolthoff J.P."/>
            <person name="Ohm R.A."/>
            <person name="Otillar R.P."/>
            <person name="Pangilinan J.L."/>
            <person name="Peng Y."/>
            <person name="Rokas A."/>
            <person name="Rosa C.A."/>
            <person name="Scheuner C."/>
            <person name="Sibirny A.A."/>
            <person name="Slot J.C."/>
            <person name="Stielow J.B."/>
            <person name="Sun H."/>
            <person name="Kurtzman C.P."/>
            <person name="Blackwell M."/>
            <person name="Grigoriev I.V."/>
            <person name="Jeffries T.W."/>
        </authorList>
    </citation>
    <scope>NUCLEOTIDE SEQUENCE [LARGE SCALE GENOMIC DNA]</scope>
    <source>
        <strain evidence="4 5">NRRL Y-2026</strain>
    </source>
</reference>
<accession>A0A1E3NKK0</accession>
<feature type="region of interest" description="Disordered" evidence="2">
    <location>
        <begin position="1205"/>
        <end position="1230"/>
    </location>
</feature>
<dbReference type="CDD" id="cd00067">
    <property type="entry name" value="GAL4"/>
    <property type="match status" value="1"/>
</dbReference>
<feature type="compositionally biased region" description="Low complexity" evidence="2">
    <location>
        <begin position="34"/>
        <end position="61"/>
    </location>
</feature>
<dbReference type="PROSITE" id="PS50048">
    <property type="entry name" value="ZN2_CY6_FUNGAL_2"/>
    <property type="match status" value="1"/>
</dbReference>
<feature type="compositionally biased region" description="Low complexity" evidence="2">
    <location>
        <begin position="862"/>
        <end position="882"/>
    </location>
</feature>
<feature type="compositionally biased region" description="Basic and acidic residues" evidence="2">
    <location>
        <begin position="19"/>
        <end position="32"/>
    </location>
</feature>
<feature type="compositionally biased region" description="Low complexity" evidence="2">
    <location>
        <begin position="917"/>
        <end position="951"/>
    </location>
</feature>
<feature type="domain" description="Zn(2)-C6 fungal-type" evidence="3">
    <location>
        <begin position="83"/>
        <end position="116"/>
    </location>
</feature>
<dbReference type="RefSeq" id="XP_019017762.1">
    <property type="nucleotide sequence ID" value="XM_019164276.1"/>
</dbReference>
<feature type="region of interest" description="Disordered" evidence="2">
    <location>
        <begin position="1153"/>
        <end position="1182"/>
    </location>
</feature>
<feature type="region of interest" description="Disordered" evidence="2">
    <location>
        <begin position="158"/>
        <end position="200"/>
    </location>
</feature>
<dbReference type="SUPFAM" id="SSF57701">
    <property type="entry name" value="Zn2/Cys6 DNA-binding domain"/>
    <property type="match status" value="1"/>
</dbReference>
<feature type="compositionally biased region" description="Basic and acidic residues" evidence="2">
    <location>
        <begin position="1021"/>
        <end position="1033"/>
    </location>
</feature>
<evidence type="ECO:0000259" key="3">
    <source>
        <dbReference type="PROSITE" id="PS50048"/>
    </source>
</evidence>
<organism evidence="4 5">
    <name type="scientific">Pichia membranifaciens NRRL Y-2026</name>
    <dbReference type="NCBI Taxonomy" id="763406"/>
    <lineage>
        <taxon>Eukaryota</taxon>
        <taxon>Fungi</taxon>
        <taxon>Dikarya</taxon>
        <taxon>Ascomycota</taxon>
        <taxon>Saccharomycotina</taxon>
        <taxon>Pichiomycetes</taxon>
        <taxon>Pichiales</taxon>
        <taxon>Pichiaceae</taxon>
        <taxon>Pichia</taxon>
    </lineage>
</organism>
<feature type="compositionally biased region" description="Low complexity" evidence="2">
    <location>
        <begin position="1156"/>
        <end position="1169"/>
    </location>
</feature>
<dbReference type="OrthoDB" id="1924787at2759"/>
<dbReference type="PROSITE" id="PS00463">
    <property type="entry name" value="ZN2_CY6_FUNGAL_1"/>
    <property type="match status" value="1"/>
</dbReference>
<dbReference type="STRING" id="763406.A0A1E3NKK0"/>
<dbReference type="Pfam" id="PF00172">
    <property type="entry name" value="Zn_clus"/>
    <property type="match status" value="1"/>
</dbReference>
<feature type="region of interest" description="Disordered" evidence="2">
    <location>
        <begin position="852"/>
        <end position="882"/>
    </location>
</feature>
<dbReference type="EMBL" id="KV454003">
    <property type="protein sequence ID" value="ODQ46649.1"/>
    <property type="molecule type" value="Genomic_DNA"/>
</dbReference>
<dbReference type="Gene3D" id="4.10.240.10">
    <property type="entry name" value="Zn(2)-C6 fungal-type DNA-binding domain"/>
    <property type="match status" value="1"/>
</dbReference>
<evidence type="ECO:0000313" key="5">
    <source>
        <dbReference type="Proteomes" id="UP000094455"/>
    </source>
</evidence>
<keyword evidence="5" id="KW-1185">Reference proteome</keyword>
<evidence type="ECO:0000256" key="1">
    <source>
        <dbReference type="ARBA" id="ARBA00023242"/>
    </source>
</evidence>
<dbReference type="SMART" id="SM00066">
    <property type="entry name" value="GAL4"/>
    <property type="match status" value="1"/>
</dbReference>
<feature type="region of interest" description="Disordered" evidence="2">
    <location>
        <begin position="905"/>
        <end position="951"/>
    </location>
</feature>
<feature type="region of interest" description="Disordered" evidence="2">
    <location>
        <begin position="1012"/>
        <end position="1045"/>
    </location>
</feature>
<evidence type="ECO:0000313" key="4">
    <source>
        <dbReference type="EMBL" id="ODQ46649.1"/>
    </source>
</evidence>
<feature type="compositionally biased region" description="Low complexity" evidence="2">
    <location>
        <begin position="187"/>
        <end position="200"/>
    </location>
</feature>
<dbReference type="GO" id="GO:0000981">
    <property type="term" value="F:DNA-binding transcription factor activity, RNA polymerase II-specific"/>
    <property type="evidence" value="ECO:0007669"/>
    <property type="project" value="InterPro"/>
</dbReference>
<dbReference type="PANTHER" id="PTHR46910:SF12">
    <property type="entry name" value="REGULATORY PROTEIN CAT8"/>
    <property type="match status" value="1"/>
</dbReference>
<sequence length="1273" mass="141467">MTTDTTTADSAPCENSCGDPHEHAGGNTDDAKLSTSTSASSSSSETSGSSAPTSDSACDTSASSSFWNIIKNPSNGRTRISQACDRCRARKIKCSGKSENSPKCTNCEKDGFPCVVSDKLTRNSFPKGYTKNLEKRLLDVELSRNQLLMELNSLKQKMSSIEPSSTMENASVTDNRSTKDLSGGAENAFSNGSASNPAGSNLAAEAQVGGFQDLAASPVPNQNREVITTTTATTVAEESPLELQERSIQALRKKIYYSKPISTTRSGSLVLDQNLKSPFETIFTSLKSNPFKGYKSNASFSSGKNAFSSAAASTTSSHSATSSNDDLDPASLKHLSNYHMNLNRYLNLILYKLILPLFNASSNNGSSDTNKNLDHLIWLFFNDYNKLIPILDFELFYNDYLTFVNTYTIKKSTYSDNGELKKRYYEFNSKDQDTMIKLILILKFTLCQPKINRNNKSSAYLPDKSSLNHLDESVKLINVKHLIMMLKNINFSLSPNLDKLEISLLLFYYLIKFENFNLPNYTDNLHSHKEFLMDVINLNKHLVYTLNIDKPNALLMSSKFPEKQLIEIQRLKLYWNFKILIKLSEIYFNIPLLDEEIVPNSTQDDEDEVMSDISSAFFDDLHPSTVKKSSPASLETIVLVSNDVKITICLVKLLCLIPWNIMQFVNDENTEVLNKIDVDLSNWKDSVESLNNDENSVVFNKLNSYYLYFKVLVNINGTIDSSYFIDFVNLVYELTFKNSKSNGNKGDEISIEASESLCLHSFNFHLVTLISITSLQNVKDKQLCQKIYKLIQLYQILINYKDVDPLITTFVTYIKENILFAFSDANTIQDETLRLFSSVDMEKANSTSLFDKKVSHKSMRTSSSLSNQSQSQSQNSGSNQNVLNQGLMNFDLNAFNLHGDSFNLNDEASNTKRRKSNASTTSSFMSSNLSLNSRESSVVSSSRRLSVSSNDSMPSLFPSATSPFHNSNNTNTSLFQNNNNGNNINFNENSITSSAKKRIMDYAIQPMRTTMNRSRSLSAESRIRSSKISDRRLSGSNHSAGFTTSRENSIDVNNASIADDMVDDDIVSRILNSDVDSEVDSDVSMILTGKPMRSSNFKRNTSILPTIPSEGTLMKIMGAMETTAFDAISNSTSESKEADFDVNSLFSVTSAFNSGTKTSNDSSNCTNTNVKDDNALSPDSNSMKSKMCDFSKAFKKSTSGSISSAYHNTGASKPSHPLNNELKIADDDPLNPGNITNSNLQNFNSITNDKSIIDDDDLLRLKEHVMSMKTSIQ</sequence>
<feature type="compositionally biased region" description="Polar residues" evidence="2">
    <location>
        <begin position="158"/>
        <end position="175"/>
    </location>
</feature>
<dbReference type="Proteomes" id="UP000094455">
    <property type="component" value="Unassembled WGS sequence"/>
</dbReference>
<dbReference type="GO" id="GO:0008270">
    <property type="term" value="F:zinc ion binding"/>
    <property type="evidence" value="ECO:0007669"/>
    <property type="project" value="InterPro"/>
</dbReference>
<dbReference type="InterPro" id="IPR036864">
    <property type="entry name" value="Zn2-C6_fun-type_DNA-bd_sf"/>
</dbReference>
<proteinExistence type="predicted"/>
<dbReference type="InterPro" id="IPR001138">
    <property type="entry name" value="Zn2Cys6_DnaBD"/>
</dbReference>
<dbReference type="InterPro" id="IPR050987">
    <property type="entry name" value="AtrR-like"/>
</dbReference>
<feature type="region of interest" description="Disordered" evidence="2">
    <location>
        <begin position="1"/>
        <end position="61"/>
    </location>
</feature>
<gene>
    <name evidence="4" type="ORF">PICMEDRAFT_72701</name>
</gene>
<dbReference type="AlphaFoldDB" id="A0A1E3NKK0"/>
<dbReference type="PANTHER" id="PTHR46910">
    <property type="entry name" value="TRANSCRIPTION FACTOR PDR1"/>
    <property type="match status" value="1"/>
</dbReference>
<keyword evidence="1" id="KW-0539">Nucleus</keyword>
<protein>
    <recommendedName>
        <fullName evidence="3">Zn(2)-C6 fungal-type domain-containing protein</fullName>
    </recommendedName>
</protein>